<dbReference type="Proteomes" id="UP000218238">
    <property type="component" value="Unassembled WGS sequence"/>
</dbReference>
<keyword evidence="1" id="KW-0378">Hydrolase</keyword>
<dbReference type="RefSeq" id="WP_095725128.1">
    <property type="nucleotide sequence ID" value="NZ_NTFS01000748.1"/>
</dbReference>
<keyword evidence="2" id="KW-0732">Signal</keyword>
<sequence>MKKQLLAAGIIAFSISLPSKASAASFRSYVFGDSLSDIGKAFALTGQGIPPAPYFNGRFSNGPVWVEYLSPAFGAKQTNYAIGGANTGDTNTLIPGNPLKLPGLAQQVEEFTATNPKVDEDALYILWAGANDYLGGGQTNPGIPVGNITNAVTSLAKLGAKNFLVANLPDLGKLPGTINKDFSTGLSTLTAFHNTLLNSSLTTLSQQLGLKMIQLDVNDLFSQAIATKVFANTTEPCLNLAAKTICSNPNDYLFWDDIHPTNFHGDARILRF</sequence>
<evidence type="ECO:0000256" key="2">
    <source>
        <dbReference type="SAM" id="SignalP"/>
    </source>
</evidence>
<reference evidence="3 4" key="1">
    <citation type="submission" date="2017-08" db="EMBL/GenBank/DDBJ databases">
        <title>Draft genome sequence of filamentous cyanobacterium Calothrix elsteri CCALA 953.</title>
        <authorList>
            <person name="Gagunashvili A.N."/>
            <person name="Elster J."/>
            <person name="Andresson O.S."/>
        </authorList>
    </citation>
    <scope>NUCLEOTIDE SEQUENCE [LARGE SCALE GENOMIC DNA]</scope>
    <source>
        <strain evidence="3 4">CCALA 953</strain>
    </source>
</reference>
<evidence type="ECO:0000313" key="3">
    <source>
        <dbReference type="EMBL" id="PAX45694.1"/>
    </source>
</evidence>
<dbReference type="EMBL" id="NTFS01000748">
    <property type="protein sequence ID" value="PAX45694.1"/>
    <property type="molecule type" value="Genomic_DNA"/>
</dbReference>
<evidence type="ECO:0000256" key="1">
    <source>
        <dbReference type="ARBA" id="ARBA00022801"/>
    </source>
</evidence>
<dbReference type="Gene3D" id="3.40.50.1110">
    <property type="entry name" value="SGNH hydrolase"/>
    <property type="match status" value="1"/>
</dbReference>
<accession>A0A2A2T9J3</accession>
<dbReference type="CDD" id="cd01846">
    <property type="entry name" value="fatty_acyltransferase_like"/>
    <property type="match status" value="1"/>
</dbReference>
<keyword evidence="4" id="KW-1185">Reference proteome</keyword>
<dbReference type="PANTHER" id="PTHR45648:SF22">
    <property type="entry name" value="GDSL LIPASE_ACYLHYDROLASE FAMILY PROTEIN (AFU_ORTHOLOGUE AFUA_4G14700)"/>
    <property type="match status" value="1"/>
</dbReference>
<name>A0A2A2T9J3_9CYAN</name>
<feature type="chain" id="PRO_5013059295" evidence="2">
    <location>
        <begin position="24"/>
        <end position="272"/>
    </location>
</feature>
<dbReference type="Pfam" id="PF00657">
    <property type="entry name" value="Lipase_GDSL"/>
    <property type="match status" value="1"/>
</dbReference>
<dbReference type="GO" id="GO:0016788">
    <property type="term" value="F:hydrolase activity, acting on ester bonds"/>
    <property type="evidence" value="ECO:0007669"/>
    <property type="project" value="InterPro"/>
</dbReference>
<proteinExistence type="predicted"/>
<organism evidence="3 4">
    <name type="scientific">Brunnivagina elsteri CCALA 953</name>
    <dbReference type="NCBI Taxonomy" id="987040"/>
    <lineage>
        <taxon>Bacteria</taxon>
        <taxon>Bacillati</taxon>
        <taxon>Cyanobacteriota</taxon>
        <taxon>Cyanophyceae</taxon>
        <taxon>Nostocales</taxon>
        <taxon>Calotrichaceae</taxon>
        <taxon>Brunnivagina</taxon>
    </lineage>
</organism>
<dbReference type="SUPFAM" id="SSF52266">
    <property type="entry name" value="SGNH hydrolase"/>
    <property type="match status" value="1"/>
</dbReference>
<protein>
    <submittedName>
        <fullName evidence="3">PEP-CTERM sorting domain-containing protein</fullName>
    </submittedName>
</protein>
<dbReference type="InterPro" id="IPR001087">
    <property type="entry name" value="GDSL"/>
</dbReference>
<dbReference type="InterPro" id="IPR036514">
    <property type="entry name" value="SGNH_hydro_sf"/>
</dbReference>
<dbReference type="PANTHER" id="PTHR45648">
    <property type="entry name" value="GDSL LIPASE/ACYLHYDROLASE FAMILY PROTEIN (AFU_ORTHOLOGUE AFUA_4G14700)"/>
    <property type="match status" value="1"/>
</dbReference>
<feature type="signal peptide" evidence="2">
    <location>
        <begin position="1"/>
        <end position="23"/>
    </location>
</feature>
<gene>
    <name evidence="3" type="ORF">CK510_30440</name>
</gene>
<dbReference type="OrthoDB" id="5292073at2"/>
<comment type="caution">
    <text evidence="3">The sequence shown here is derived from an EMBL/GenBank/DDBJ whole genome shotgun (WGS) entry which is preliminary data.</text>
</comment>
<evidence type="ECO:0000313" key="4">
    <source>
        <dbReference type="Proteomes" id="UP000218238"/>
    </source>
</evidence>
<dbReference type="AlphaFoldDB" id="A0A2A2T9J3"/>
<dbReference type="InterPro" id="IPR051058">
    <property type="entry name" value="GDSL_Est/Lipase"/>
</dbReference>